<dbReference type="AlphaFoldDB" id="A0A2G8T845"/>
<dbReference type="Pfam" id="PF02518">
    <property type="entry name" value="HATPase_c"/>
    <property type="match status" value="1"/>
</dbReference>
<dbReference type="InterPro" id="IPR003661">
    <property type="entry name" value="HisK_dim/P_dom"/>
</dbReference>
<dbReference type="PROSITE" id="PS50109">
    <property type="entry name" value="HIS_KIN"/>
    <property type="match status" value="1"/>
</dbReference>
<evidence type="ECO:0000256" key="7">
    <source>
        <dbReference type="SAM" id="Coils"/>
    </source>
</evidence>
<dbReference type="InterPro" id="IPR050736">
    <property type="entry name" value="Sensor_HK_Regulatory"/>
</dbReference>
<keyword evidence="7" id="KW-0175">Coiled coil</keyword>
<evidence type="ECO:0000313" key="10">
    <source>
        <dbReference type="Proteomes" id="UP000230390"/>
    </source>
</evidence>
<dbReference type="Pfam" id="PF00512">
    <property type="entry name" value="HisKA"/>
    <property type="match status" value="1"/>
</dbReference>
<gene>
    <name evidence="9" type="ORF">CR105_25515</name>
</gene>
<dbReference type="Gene3D" id="1.10.287.130">
    <property type="match status" value="1"/>
</dbReference>
<dbReference type="PANTHER" id="PTHR43711:SF26">
    <property type="entry name" value="SENSOR HISTIDINE KINASE RCSC"/>
    <property type="match status" value="1"/>
</dbReference>
<feature type="domain" description="Histidine kinase" evidence="8">
    <location>
        <begin position="124"/>
        <end position="342"/>
    </location>
</feature>
<evidence type="ECO:0000256" key="4">
    <source>
        <dbReference type="ARBA" id="ARBA00022679"/>
    </source>
</evidence>
<dbReference type="CDD" id="cd00082">
    <property type="entry name" value="HisKA"/>
    <property type="match status" value="1"/>
</dbReference>
<dbReference type="PRINTS" id="PR00344">
    <property type="entry name" value="BCTRLSENSOR"/>
</dbReference>
<protein>
    <recommendedName>
        <fullName evidence="2">histidine kinase</fullName>
        <ecNumber evidence="2">2.7.13.3</ecNumber>
    </recommendedName>
</protein>
<keyword evidence="6" id="KW-0902">Two-component regulatory system</keyword>
<evidence type="ECO:0000313" key="9">
    <source>
        <dbReference type="EMBL" id="PIL42230.1"/>
    </source>
</evidence>
<keyword evidence="3" id="KW-0597">Phosphoprotein</keyword>
<reference evidence="9 10" key="1">
    <citation type="submission" date="2017-10" db="EMBL/GenBank/DDBJ databases">
        <title>Massilia psychrophilum sp. nov., a novel purple-pigmented bacterium isolated from Tianshan glacier, Xinjiang Municipality, China.</title>
        <authorList>
            <person name="Wang H."/>
        </authorList>
    </citation>
    <scope>NUCLEOTIDE SEQUENCE [LARGE SCALE GENOMIC DNA]</scope>
    <source>
        <strain evidence="9 10">JCM 30074</strain>
    </source>
</reference>
<comment type="caution">
    <text evidence="9">The sequence shown here is derived from an EMBL/GenBank/DDBJ whole genome shotgun (WGS) entry which is preliminary data.</text>
</comment>
<dbReference type="InterPro" id="IPR036890">
    <property type="entry name" value="HATPase_C_sf"/>
</dbReference>
<dbReference type="Gene3D" id="3.30.565.10">
    <property type="entry name" value="Histidine kinase-like ATPase, C-terminal domain"/>
    <property type="match status" value="1"/>
</dbReference>
<feature type="coiled-coil region" evidence="7">
    <location>
        <begin position="43"/>
        <end position="70"/>
    </location>
</feature>
<dbReference type="Proteomes" id="UP000230390">
    <property type="component" value="Unassembled WGS sequence"/>
</dbReference>
<evidence type="ECO:0000259" key="8">
    <source>
        <dbReference type="PROSITE" id="PS50109"/>
    </source>
</evidence>
<dbReference type="InterPro" id="IPR004358">
    <property type="entry name" value="Sig_transdc_His_kin-like_C"/>
</dbReference>
<dbReference type="GO" id="GO:0000155">
    <property type="term" value="F:phosphorelay sensor kinase activity"/>
    <property type="evidence" value="ECO:0007669"/>
    <property type="project" value="InterPro"/>
</dbReference>
<dbReference type="InterPro" id="IPR005467">
    <property type="entry name" value="His_kinase_dom"/>
</dbReference>
<dbReference type="EMBL" id="PDOC01000032">
    <property type="protein sequence ID" value="PIL42230.1"/>
    <property type="molecule type" value="Genomic_DNA"/>
</dbReference>
<dbReference type="InterPro" id="IPR003594">
    <property type="entry name" value="HATPase_dom"/>
</dbReference>
<evidence type="ECO:0000256" key="6">
    <source>
        <dbReference type="ARBA" id="ARBA00023012"/>
    </source>
</evidence>
<sequence length="361" mass="38876">MAQRLNGAPGTGWQVYSKTTADVVPTHPTAEYNPTMLELPAKTAVLRKKIENLSRENDVLRNTVGALQQQLKVLHESESAKPDLQQLNELREANHHLILATFGAQDSMMAAEAVNARQTVFLSMLAHELRNPMASIAVANTVMESLHLTHPSVGKLLAITRRQVAHLVRLVDDLLDASRVQTGKISLQTRLVLLNDVLDSALETALPALAKRGQVVHINVPPSVVLLGDMVRLSQLFANLLNNASKFSNADATVWVTALVQGGNVLVMVKDHGRGIALEFQAGIFDLFSQGENASEHSLSGGLGIGLSLVRTIAEMHGGSVTVESGGVGRGCEFVVMLPLWGVATSALQLSGEDEQARRHE</sequence>
<dbReference type="SUPFAM" id="SSF55874">
    <property type="entry name" value="ATPase domain of HSP90 chaperone/DNA topoisomerase II/histidine kinase"/>
    <property type="match status" value="1"/>
</dbReference>
<dbReference type="SMART" id="SM00388">
    <property type="entry name" value="HisKA"/>
    <property type="match status" value="1"/>
</dbReference>
<comment type="catalytic activity">
    <reaction evidence="1">
        <text>ATP + protein L-histidine = ADP + protein N-phospho-L-histidine.</text>
        <dbReference type="EC" id="2.7.13.3"/>
    </reaction>
</comment>
<evidence type="ECO:0000256" key="1">
    <source>
        <dbReference type="ARBA" id="ARBA00000085"/>
    </source>
</evidence>
<dbReference type="PANTHER" id="PTHR43711">
    <property type="entry name" value="TWO-COMPONENT HISTIDINE KINASE"/>
    <property type="match status" value="1"/>
</dbReference>
<evidence type="ECO:0000256" key="2">
    <source>
        <dbReference type="ARBA" id="ARBA00012438"/>
    </source>
</evidence>
<organism evidence="9 10">
    <name type="scientific">Massilia eurypsychrophila</name>
    <dbReference type="NCBI Taxonomy" id="1485217"/>
    <lineage>
        <taxon>Bacteria</taxon>
        <taxon>Pseudomonadati</taxon>
        <taxon>Pseudomonadota</taxon>
        <taxon>Betaproteobacteria</taxon>
        <taxon>Burkholderiales</taxon>
        <taxon>Oxalobacteraceae</taxon>
        <taxon>Telluria group</taxon>
        <taxon>Massilia</taxon>
    </lineage>
</organism>
<name>A0A2G8T845_9BURK</name>
<evidence type="ECO:0000256" key="3">
    <source>
        <dbReference type="ARBA" id="ARBA00022553"/>
    </source>
</evidence>
<dbReference type="SMART" id="SM00387">
    <property type="entry name" value="HATPase_c"/>
    <property type="match status" value="1"/>
</dbReference>
<proteinExistence type="predicted"/>
<keyword evidence="4" id="KW-0808">Transferase</keyword>
<dbReference type="EC" id="2.7.13.3" evidence="2"/>
<dbReference type="SUPFAM" id="SSF47384">
    <property type="entry name" value="Homodimeric domain of signal transducing histidine kinase"/>
    <property type="match status" value="1"/>
</dbReference>
<dbReference type="InterPro" id="IPR036097">
    <property type="entry name" value="HisK_dim/P_sf"/>
</dbReference>
<keyword evidence="10" id="KW-1185">Reference proteome</keyword>
<dbReference type="OrthoDB" id="9768069at2"/>
<accession>A0A2G8T845</accession>
<evidence type="ECO:0000256" key="5">
    <source>
        <dbReference type="ARBA" id="ARBA00022777"/>
    </source>
</evidence>
<keyword evidence="5" id="KW-0418">Kinase</keyword>